<reference evidence="2" key="2">
    <citation type="submission" date="2015-01" db="EMBL/GenBank/DDBJ databases">
        <title>Evolutionary Origins and Diversification of the Mycorrhizal Mutualists.</title>
        <authorList>
            <consortium name="DOE Joint Genome Institute"/>
            <consortium name="Mycorrhizal Genomics Consortium"/>
            <person name="Kohler A."/>
            <person name="Kuo A."/>
            <person name="Nagy L.G."/>
            <person name="Floudas D."/>
            <person name="Copeland A."/>
            <person name="Barry K.W."/>
            <person name="Cichocki N."/>
            <person name="Veneault-Fourrey C."/>
            <person name="LaButti K."/>
            <person name="Lindquist E.A."/>
            <person name="Lipzen A."/>
            <person name="Lundell T."/>
            <person name="Morin E."/>
            <person name="Murat C."/>
            <person name="Riley R."/>
            <person name="Ohm R."/>
            <person name="Sun H."/>
            <person name="Tunlid A."/>
            <person name="Henrissat B."/>
            <person name="Grigoriev I.V."/>
            <person name="Hibbett D.S."/>
            <person name="Martin F."/>
        </authorList>
    </citation>
    <scope>NUCLEOTIDE SEQUENCE [LARGE SCALE GENOMIC DNA]</scope>
    <source>
        <strain evidence="2">Marx 270</strain>
    </source>
</reference>
<dbReference type="AlphaFoldDB" id="A0A0C3PDY9"/>
<evidence type="ECO:0000313" key="1">
    <source>
        <dbReference type="EMBL" id="KIO06361.1"/>
    </source>
</evidence>
<dbReference type="HOGENOM" id="CLU_2723210_0_0_1"/>
<proteinExistence type="predicted"/>
<organism evidence="1 2">
    <name type="scientific">Pisolithus tinctorius Marx 270</name>
    <dbReference type="NCBI Taxonomy" id="870435"/>
    <lineage>
        <taxon>Eukaryota</taxon>
        <taxon>Fungi</taxon>
        <taxon>Dikarya</taxon>
        <taxon>Basidiomycota</taxon>
        <taxon>Agaricomycotina</taxon>
        <taxon>Agaricomycetes</taxon>
        <taxon>Agaricomycetidae</taxon>
        <taxon>Boletales</taxon>
        <taxon>Sclerodermatineae</taxon>
        <taxon>Pisolithaceae</taxon>
        <taxon>Pisolithus</taxon>
    </lineage>
</organism>
<protein>
    <submittedName>
        <fullName evidence="1">Uncharacterized protein</fullName>
    </submittedName>
</protein>
<reference evidence="1 2" key="1">
    <citation type="submission" date="2014-04" db="EMBL/GenBank/DDBJ databases">
        <authorList>
            <consortium name="DOE Joint Genome Institute"/>
            <person name="Kuo A."/>
            <person name="Kohler A."/>
            <person name="Costa M.D."/>
            <person name="Nagy L.G."/>
            <person name="Floudas D."/>
            <person name="Copeland A."/>
            <person name="Barry K.W."/>
            <person name="Cichocki N."/>
            <person name="Veneault-Fourrey C."/>
            <person name="LaButti K."/>
            <person name="Lindquist E.A."/>
            <person name="Lipzen A."/>
            <person name="Lundell T."/>
            <person name="Morin E."/>
            <person name="Murat C."/>
            <person name="Sun H."/>
            <person name="Tunlid A."/>
            <person name="Henrissat B."/>
            <person name="Grigoriev I.V."/>
            <person name="Hibbett D.S."/>
            <person name="Martin F."/>
            <person name="Nordberg H.P."/>
            <person name="Cantor M.N."/>
            <person name="Hua S.X."/>
        </authorList>
    </citation>
    <scope>NUCLEOTIDE SEQUENCE [LARGE SCALE GENOMIC DNA]</scope>
    <source>
        <strain evidence="1 2">Marx 270</strain>
    </source>
</reference>
<dbReference type="InParanoid" id="A0A0C3PDY9"/>
<keyword evidence="2" id="KW-1185">Reference proteome</keyword>
<dbReference type="Proteomes" id="UP000054217">
    <property type="component" value="Unassembled WGS sequence"/>
</dbReference>
<name>A0A0C3PDY9_PISTI</name>
<evidence type="ECO:0000313" key="2">
    <source>
        <dbReference type="Proteomes" id="UP000054217"/>
    </source>
</evidence>
<sequence>MSFRKPCRPFSPRGPCWRVGRSTYVISTPTSQGYMPLTSVLCSDVIYFCIAMRSKLDGVQRIAVDLHRQDAI</sequence>
<dbReference type="EMBL" id="KN831963">
    <property type="protein sequence ID" value="KIO06361.1"/>
    <property type="molecule type" value="Genomic_DNA"/>
</dbReference>
<gene>
    <name evidence="1" type="ORF">M404DRAFT_479933</name>
</gene>
<accession>A0A0C3PDY9</accession>